<dbReference type="AlphaFoldDB" id="A0A4Y2ESR9"/>
<protein>
    <submittedName>
        <fullName evidence="1">Uncharacterized protein</fullName>
    </submittedName>
</protein>
<name>A0A4Y2ESR9_ARAVE</name>
<proteinExistence type="predicted"/>
<gene>
    <name evidence="1" type="ORF">AVEN_131621_1</name>
</gene>
<organism evidence="1 2">
    <name type="scientific">Araneus ventricosus</name>
    <name type="common">Orbweaver spider</name>
    <name type="synonym">Epeira ventricosa</name>
    <dbReference type="NCBI Taxonomy" id="182803"/>
    <lineage>
        <taxon>Eukaryota</taxon>
        <taxon>Metazoa</taxon>
        <taxon>Ecdysozoa</taxon>
        <taxon>Arthropoda</taxon>
        <taxon>Chelicerata</taxon>
        <taxon>Arachnida</taxon>
        <taxon>Araneae</taxon>
        <taxon>Araneomorphae</taxon>
        <taxon>Entelegynae</taxon>
        <taxon>Araneoidea</taxon>
        <taxon>Araneidae</taxon>
        <taxon>Araneus</taxon>
    </lineage>
</organism>
<reference evidence="1 2" key="1">
    <citation type="journal article" date="2019" name="Sci. Rep.">
        <title>Orb-weaving spider Araneus ventricosus genome elucidates the spidroin gene catalogue.</title>
        <authorList>
            <person name="Kono N."/>
            <person name="Nakamura H."/>
            <person name="Ohtoshi R."/>
            <person name="Moran D.A.P."/>
            <person name="Shinohara A."/>
            <person name="Yoshida Y."/>
            <person name="Fujiwara M."/>
            <person name="Mori M."/>
            <person name="Tomita M."/>
            <person name="Arakawa K."/>
        </authorList>
    </citation>
    <scope>NUCLEOTIDE SEQUENCE [LARGE SCALE GENOMIC DNA]</scope>
</reference>
<dbReference type="EMBL" id="BGPR01000701">
    <property type="protein sequence ID" value="GBM32233.1"/>
    <property type="molecule type" value="Genomic_DNA"/>
</dbReference>
<evidence type="ECO:0000313" key="2">
    <source>
        <dbReference type="Proteomes" id="UP000499080"/>
    </source>
</evidence>
<sequence>MAAHTESPPSKQLLRCVKQLELRMTFRRNSKVCNLGTLLCSLCFHTANGCSHARRSSEFTFTPRSLPEPNFFRLQKEIYVDIIFFQKSCFRSVKHSPSYTKIRCRAKLFLHRSLPGPKVKLFHWHDIESKLI</sequence>
<dbReference type="Proteomes" id="UP000499080">
    <property type="component" value="Unassembled WGS sequence"/>
</dbReference>
<evidence type="ECO:0000313" key="1">
    <source>
        <dbReference type="EMBL" id="GBM32233.1"/>
    </source>
</evidence>
<comment type="caution">
    <text evidence="1">The sequence shown here is derived from an EMBL/GenBank/DDBJ whole genome shotgun (WGS) entry which is preliminary data.</text>
</comment>
<accession>A0A4Y2ESR9</accession>
<keyword evidence="2" id="KW-1185">Reference proteome</keyword>